<feature type="domain" description="Mur ligase N-terminal catalytic" evidence="12">
    <location>
        <begin position="23"/>
        <end position="100"/>
    </location>
</feature>
<keyword evidence="8 10" id="KW-0131">Cell cycle</keyword>
<keyword evidence="7 10" id="KW-0573">Peptidoglycan synthesis</keyword>
<evidence type="ECO:0000256" key="5">
    <source>
        <dbReference type="ARBA" id="ARBA00022840"/>
    </source>
</evidence>
<comment type="pathway">
    <text evidence="10 11">Cell wall biogenesis; peptidoglycan biosynthesis.</text>
</comment>
<dbReference type="GO" id="GO:0051301">
    <property type="term" value="P:cell division"/>
    <property type="evidence" value="ECO:0007669"/>
    <property type="project" value="UniProtKB-KW"/>
</dbReference>
<dbReference type="UniPathway" id="UPA00219"/>
<dbReference type="InterPro" id="IPR036565">
    <property type="entry name" value="Mur-like_cat_sf"/>
</dbReference>
<reference evidence="16" key="1">
    <citation type="submission" date="2017-02" db="EMBL/GenBank/DDBJ databases">
        <title>Comparative genomics and description of representatives of a novel lineage of planctomycetes thriving in anoxic sediments.</title>
        <authorList>
            <person name="Spring S."/>
            <person name="Bunk B."/>
            <person name="Sproer C."/>
            <person name="Klenk H.-P."/>
        </authorList>
    </citation>
    <scope>NUCLEOTIDE SEQUENCE [LARGE SCALE GENOMIC DNA]</scope>
    <source>
        <strain evidence="16">L21-RPul-D3</strain>
    </source>
</reference>
<dbReference type="STRING" id="1940790.L21SP3_01357"/>
<dbReference type="GO" id="GO:0005524">
    <property type="term" value="F:ATP binding"/>
    <property type="evidence" value="ECO:0007669"/>
    <property type="project" value="UniProtKB-UniRule"/>
</dbReference>
<evidence type="ECO:0000256" key="6">
    <source>
        <dbReference type="ARBA" id="ARBA00022960"/>
    </source>
</evidence>
<dbReference type="GO" id="GO:0071555">
    <property type="term" value="P:cell wall organization"/>
    <property type="evidence" value="ECO:0007669"/>
    <property type="project" value="UniProtKB-KW"/>
</dbReference>
<dbReference type="PANTHER" id="PTHR43024">
    <property type="entry name" value="UDP-N-ACETYLMURAMOYL-TRIPEPTIDE--D-ALANYL-D-ALANINE LIGASE"/>
    <property type="match status" value="1"/>
</dbReference>
<dbReference type="SUPFAM" id="SSF53244">
    <property type="entry name" value="MurD-like peptide ligases, peptide-binding domain"/>
    <property type="match status" value="1"/>
</dbReference>
<keyword evidence="1 10" id="KW-0963">Cytoplasm</keyword>
<keyword evidence="5 10" id="KW-0067">ATP-binding</keyword>
<feature type="domain" description="Mur ligase central" evidence="14">
    <location>
        <begin position="111"/>
        <end position="294"/>
    </location>
</feature>
<keyword evidence="4 10" id="KW-0547">Nucleotide-binding</keyword>
<dbReference type="InterPro" id="IPR013221">
    <property type="entry name" value="Mur_ligase_cen"/>
</dbReference>
<dbReference type="GO" id="GO:0005737">
    <property type="term" value="C:cytoplasm"/>
    <property type="evidence" value="ECO:0007669"/>
    <property type="project" value="UniProtKB-SubCell"/>
</dbReference>
<gene>
    <name evidence="10 15" type="primary">murF</name>
    <name evidence="15" type="ORF">L21SP3_01357</name>
</gene>
<evidence type="ECO:0000256" key="10">
    <source>
        <dbReference type="HAMAP-Rule" id="MF_02019"/>
    </source>
</evidence>
<dbReference type="Pfam" id="PF01225">
    <property type="entry name" value="Mur_ligase"/>
    <property type="match status" value="1"/>
</dbReference>
<evidence type="ECO:0000256" key="2">
    <source>
        <dbReference type="ARBA" id="ARBA00022598"/>
    </source>
</evidence>
<dbReference type="GO" id="GO:0047480">
    <property type="term" value="F:UDP-N-acetylmuramoyl-tripeptide-D-alanyl-D-alanine ligase activity"/>
    <property type="evidence" value="ECO:0007669"/>
    <property type="project" value="UniProtKB-UniRule"/>
</dbReference>
<dbReference type="AlphaFoldDB" id="A0A1Q2HQE3"/>
<keyword evidence="3 10" id="KW-0132">Cell division</keyword>
<comment type="function">
    <text evidence="10 11">Involved in cell wall formation. Catalyzes the final step in the synthesis of UDP-N-acetylmuramoyl-pentapeptide, the precursor of murein.</text>
</comment>
<protein>
    <recommendedName>
        <fullName evidence="10 11">UDP-N-acetylmuramoyl-tripeptide--D-alanyl-D-alanine ligase</fullName>
        <ecNumber evidence="10 11">6.3.2.10</ecNumber>
    </recommendedName>
    <alternativeName>
        <fullName evidence="10">D-alanyl-D-alanine-adding enzyme</fullName>
    </alternativeName>
</protein>
<dbReference type="EMBL" id="CP019633">
    <property type="protein sequence ID" value="AQQ09551.1"/>
    <property type="molecule type" value="Genomic_DNA"/>
</dbReference>
<dbReference type="HAMAP" id="MF_02019">
    <property type="entry name" value="MurF"/>
    <property type="match status" value="1"/>
</dbReference>
<organism evidence="15 16">
    <name type="scientific">Sedimentisphaera cyanobacteriorum</name>
    <dbReference type="NCBI Taxonomy" id="1940790"/>
    <lineage>
        <taxon>Bacteria</taxon>
        <taxon>Pseudomonadati</taxon>
        <taxon>Planctomycetota</taxon>
        <taxon>Phycisphaerae</taxon>
        <taxon>Sedimentisphaerales</taxon>
        <taxon>Sedimentisphaeraceae</taxon>
        <taxon>Sedimentisphaera</taxon>
    </lineage>
</organism>
<feature type="binding site" evidence="10">
    <location>
        <begin position="113"/>
        <end position="119"/>
    </location>
    <ligand>
        <name>ATP</name>
        <dbReference type="ChEBI" id="CHEBI:30616"/>
    </ligand>
</feature>
<dbReference type="Proteomes" id="UP000188273">
    <property type="component" value="Chromosome"/>
</dbReference>
<evidence type="ECO:0000256" key="7">
    <source>
        <dbReference type="ARBA" id="ARBA00022984"/>
    </source>
</evidence>
<evidence type="ECO:0000313" key="16">
    <source>
        <dbReference type="Proteomes" id="UP000188273"/>
    </source>
</evidence>
<comment type="catalytic activity">
    <reaction evidence="10 11">
        <text>D-alanyl-D-alanine + UDP-N-acetyl-alpha-D-muramoyl-L-alanyl-gamma-D-glutamyl-meso-2,6-diaminopimelate + ATP = UDP-N-acetyl-alpha-D-muramoyl-L-alanyl-gamma-D-glutamyl-meso-2,6-diaminopimeloyl-D-alanyl-D-alanine + ADP + phosphate + H(+)</text>
        <dbReference type="Rhea" id="RHEA:28374"/>
        <dbReference type="ChEBI" id="CHEBI:15378"/>
        <dbReference type="ChEBI" id="CHEBI:30616"/>
        <dbReference type="ChEBI" id="CHEBI:43474"/>
        <dbReference type="ChEBI" id="CHEBI:57822"/>
        <dbReference type="ChEBI" id="CHEBI:61386"/>
        <dbReference type="ChEBI" id="CHEBI:83905"/>
        <dbReference type="ChEBI" id="CHEBI:456216"/>
        <dbReference type="EC" id="6.3.2.10"/>
    </reaction>
</comment>
<keyword evidence="6 10" id="KW-0133">Cell shape</keyword>
<dbReference type="InterPro" id="IPR035911">
    <property type="entry name" value="MurE/MurF_N"/>
</dbReference>
<comment type="subcellular location">
    <subcellularLocation>
        <location evidence="10 11">Cytoplasm</location>
    </subcellularLocation>
</comment>
<keyword evidence="16" id="KW-1185">Reference proteome</keyword>
<dbReference type="SUPFAM" id="SSF63418">
    <property type="entry name" value="MurE/MurF N-terminal domain"/>
    <property type="match status" value="1"/>
</dbReference>
<dbReference type="NCBIfam" id="TIGR01143">
    <property type="entry name" value="murF"/>
    <property type="match status" value="1"/>
</dbReference>
<dbReference type="GO" id="GO:0008766">
    <property type="term" value="F:UDP-N-acetylmuramoylalanyl-D-glutamyl-2,6-diaminopimelate-D-alanyl-D-alanine ligase activity"/>
    <property type="evidence" value="ECO:0007669"/>
    <property type="project" value="RHEA"/>
</dbReference>
<name>A0A1Q2HQE3_9BACT</name>
<keyword evidence="2 10" id="KW-0436">Ligase</keyword>
<dbReference type="SUPFAM" id="SSF53623">
    <property type="entry name" value="MurD-like peptide ligases, catalytic domain"/>
    <property type="match status" value="1"/>
</dbReference>
<evidence type="ECO:0000259" key="13">
    <source>
        <dbReference type="Pfam" id="PF02875"/>
    </source>
</evidence>
<evidence type="ECO:0000256" key="9">
    <source>
        <dbReference type="ARBA" id="ARBA00023316"/>
    </source>
</evidence>
<dbReference type="InterPro" id="IPR005863">
    <property type="entry name" value="UDP-N-AcMur_synth"/>
</dbReference>
<dbReference type="EC" id="6.3.2.10" evidence="10 11"/>
<dbReference type="Gene3D" id="3.40.1390.10">
    <property type="entry name" value="MurE/MurF, N-terminal domain"/>
    <property type="match status" value="1"/>
</dbReference>
<evidence type="ECO:0000256" key="4">
    <source>
        <dbReference type="ARBA" id="ARBA00022741"/>
    </source>
</evidence>
<dbReference type="InterPro" id="IPR051046">
    <property type="entry name" value="MurCDEF_CellWall_CoF430Synth"/>
</dbReference>
<sequence>MFSFSELADIVGDESSSEVDKAEIHGFCIDSRKITSGDCFIAIKGEQFDANRFAEEALSKGAAGAVLDNPEIARILREKYDNILLAQNSVEALGQIASAWRKKINAKVIAVTGSAGKTTTREMLKTILSKYRRTSGAGKSFNNQIGLPISILNARKDDEFLVLEAGTNAAGEIEKLSKIARPDIAVITCVLHAHIEGFGSLENVAQEKASIIKGLKPQGTLICKNQKELKDALTASSVNIQYFLLKSRPAGGENDIESFEINNDSSKITICGTEFQIPLPGRGNLENFLAARLAAIRCGLSDEQIKEASRGLKTEGGRLEIIRCGQAAVINDCYNSNPGSLANAAEVLASQNQEVKIAAAGDMKELGESSEEFHIQAGRKLREAGADKLFAFGVFAGSIVEGFGAEAGMAFNDYEALESSLLEELKGNEALLIKGSRSMRLERLIEPLISRIENINSYSKG</sequence>
<dbReference type="GO" id="GO:0009252">
    <property type="term" value="P:peptidoglycan biosynthetic process"/>
    <property type="evidence" value="ECO:0007669"/>
    <property type="project" value="UniProtKB-UniRule"/>
</dbReference>
<evidence type="ECO:0000259" key="14">
    <source>
        <dbReference type="Pfam" id="PF08245"/>
    </source>
</evidence>
<dbReference type="InterPro" id="IPR000713">
    <property type="entry name" value="Mur_ligase_N"/>
</dbReference>
<evidence type="ECO:0000259" key="12">
    <source>
        <dbReference type="Pfam" id="PF01225"/>
    </source>
</evidence>
<evidence type="ECO:0000256" key="3">
    <source>
        <dbReference type="ARBA" id="ARBA00022618"/>
    </source>
</evidence>
<dbReference type="Pfam" id="PF08245">
    <property type="entry name" value="Mur_ligase_M"/>
    <property type="match status" value="1"/>
</dbReference>
<dbReference type="GO" id="GO:0008360">
    <property type="term" value="P:regulation of cell shape"/>
    <property type="evidence" value="ECO:0007669"/>
    <property type="project" value="UniProtKB-KW"/>
</dbReference>
<dbReference type="KEGG" id="pbu:L21SP3_01357"/>
<dbReference type="InterPro" id="IPR004101">
    <property type="entry name" value="Mur_ligase_C"/>
</dbReference>
<dbReference type="InterPro" id="IPR036615">
    <property type="entry name" value="Mur_ligase_C_dom_sf"/>
</dbReference>
<comment type="similarity">
    <text evidence="10">Belongs to the MurCDEF family. MurF subfamily.</text>
</comment>
<feature type="domain" description="Mur ligase C-terminal" evidence="13">
    <location>
        <begin position="317"/>
        <end position="437"/>
    </location>
</feature>
<proteinExistence type="inferred from homology"/>
<dbReference type="Gene3D" id="3.40.1190.10">
    <property type="entry name" value="Mur-like, catalytic domain"/>
    <property type="match status" value="1"/>
</dbReference>
<evidence type="ECO:0000256" key="1">
    <source>
        <dbReference type="ARBA" id="ARBA00022490"/>
    </source>
</evidence>
<evidence type="ECO:0000256" key="11">
    <source>
        <dbReference type="RuleBase" id="RU004136"/>
    </source>
</evidence>
<dbReference type="Pfam" id="PF02875">
    <property type="entry name" value="Mur_ligase_C"/>
    <property type="match status" value="1"/>
</dbReference>
<dbReference type="Gene3D" id="3.90.190.20">
    <property type="entry name" value="Mur ligase, C-terminal domain"/>
    <property type="match status" value="1"/>
</dbReference>
<keyword evidence="9 10" id="KW-0961">Cell wall biogenesis/degradation</keyword>
<dbReference type="PANTHER" id="PTHR43024:SF1">
    <property type="entry name" value="UDP-N-ACETYLMURAMOYL-TRIPEPTIDE--D-ALANYL-D-ALANINE LIGASE"/>
    <property type="match status" value="1"/>
</dbReference>
<evidence type="ECO:0000313" key="15">
    <source>
        <dbReference type="EMBL" id="AQQ09551.1"/>
    </source>
</evidence>
<accession>A0A1Q2HQE3</accession>
<evidence type="ECO:0000256" key="8">
    <source>
        <dbReference type="ARBA" id="ARBA00023306"/>
    </source>
</evidence>